<organism evidence="1">
    <name type="scientific">hydrothermal vent metagenome</name>
    <dbReference type="NCBI Taxonomy" id="652676"/>
    <lineage>
        <taxon>unclassified sequences</taxon>
        <taxon>metagenomes</taxon>
        <taxon>ecological metagenomes</taxon>
    </lineage>
</organism>
<proteinExistence type="predicted"/>
<dbReference type="InterPro" id="IPR013433">
    <property type="entry name" value="PHA_gran_rgn"/>
</dbReference>
<dbReference type="Pfam" id="PF09650">
    <property type="entry name" value="PHA_gran_rgn"/>
    <property type="match status" value="1"/>
</dbReference>
<gene>
    <name evidence="1" type="ORF">MNBD_ALPHA05-1792</name>
</gene>
<dbReference type="EMBL" id="UOEH01000397">
    <property type="protein sequence ID" value="VAW03496.1"/>
    <property type="molecule type" value="Genomic_DNA"/>
</dbReference>
<accession>A0A3B0T919</accession>
<dbReference type="AlphaFoldDB" id="A0A3B0T919"/>
<evidence type="ECO:0000313" key="1">
    <source>
        <dbReference type="EMBL" id="VAW03496.1"/>
    </source>
</evidence>
<sequence>MSRPVTITIAHELGKDEARNRVRDGFEKLKSQMTGGLMFKFSEEWSSEDTLTFDAKGLGQNITGQIDIFPNHVRIEVVLPSLLATIAETITGKVEKQGRLLLEKK</sequence>
<protein>
    <recommendedName>
        <fullName evidence="2">Polyhydroxyalkanoic acid system protein (PHA_gran_rgn)</fullName>
    </recommendedName>
</protein>
<evidence type="ECO:0008006" key="2">
    <source>
        <dbReference type="Google" id="ProtNLM"/>
    </source>
</evidence>
<name>A0A3B0T919_9ZZZZ</name>
<reference evidence="1" key="1">
    <citation type="submission" date="2018-06" db="EMBL/GenBank/DDBJ databases">
        <authorList>
            <person name="Zhirakovskaya E."/>
        </authorList>
    </citation>
    <scope>NUCLEOTIDE SEQUENCE</scope>
</reference>